<accession>A0A9X1F791</accession>
<organism evidence="2 3">
    <name type="scientific">Winogradskyella luteola</name>
    <dbReference type="NCBI Taxonomy" id="2828330"/>
    <lineage>
        <taxon>Bacteria</taxon>
        <taxon>Pseudomonadati</taxon>
        <taxon>Bacteroidota</taxon>
        <taxon>Flavobacteriia</taxon>
        <taxon>Flavobacteriales</taxon>
        <taxon>Flavobacteriaceae</taxon>
        <taxon>Winogradskyella</taxon>
    </lineage>
</organism>
<name>A0A9X1F791_9FLAO</name>
<dbReference type="RefSeq" id="WP_218544971.1">
    <property type="nucleotide sequence ID" value="NZ_JAGSPD010000003.1"/>
</dbReference>
<evidence type="ECO:0000313" key="3">
    <source>
        <dbReference type="Proteomes" id="UP001138894"/>
    </source>
</evidence>
<feature type="transmembrane region" description="Helical" evidence="1">
    <location>
        <begin position="168"/>
        <end position="191"/>
    </location>
</feature>
<feature type="transmembrane region" description="Helical" evidence="1">
    <location>
        <begin position="197"/>
        <end position="216"/>
    </location>
</feature>
<proteinExistence type="predicted"/>
<dbReference type="Proteomes" id="UP001138894">
    <property type="component" value="Unassembled WGS sequence"/>
</dbReference>
<keyword evidence="1" id="KW-0472">Membrane</keyword>
<reference evidence="2" key="1">
    <citation type="submission" date="2021-04" db="EMBL/GenBank/DDBJ databases">
        <authorList>
            <person name="Pira H."/>
            <person name="Risdian C."/>
            <person name="Wink J."/>
        </authorList>
    </citation>
    <scope>NUCLEOTIDE SEQUENCE</scope>
    <source>
        <strain evidence="2">WHY3</strain>
    </source>
</reference>
<keyword evidence="3" id="KW-1185">Reference proteome</keyword>
<dbReference type="AlphaFoldDB" id="A0A9X1F791"/>
<dbReference type="EMBL" id="JAGSPD010000003">
    <property type="protein sequence ID" value="MBV7268416.1"/>
    <property type="molecule type" value="Genomic_DNA"/>
</dbReference>
<dbReference type="Pfam" id="PF12412">
    <property type="entry name" value="DUF3667"/>
    <property type="match status" value="1"/>
</dbReference>
<dbReference type="InterPro" id="IPR022134">
    <property type="entry name" value="DUF3667"/>
</dbReference>
<comment type="caution">
    <text evidence="2">The sequence shown here is derived from an EMBL/GenBank/DDBJ whole genome shotgun (WGS) entry which is preliminary data.</text>
</comment>
<keyword evidence="1" id="KW-0812">Transmembrane</keyword>
<protein>
    <submittedName>
        <fullName evidence="2">DUF3667 domain-containing protein</fullName>
    </submittedName>
</protein>
<feature type="transmembrane region" description="Helical" evidence="1">
    <location>
        <begin position="138"/>
        <end position="156"/>
    </location>
</feature>
<feature type="transmembrane region" description="Helical" evidence="1">
    <location>
        <begin position="228"/>
        <end position="259"/>
    </location>
</feature>
<feature type="transmembrane region" description="Helical" evidence="1">
    <location>
        <begin position="79"/>
        <end position="100"/>
    </location>
</feature>
<sequence length="265" mass="30452">MNCKNCNKILNDTQKYCDECGAKVIQNRLTPKVLAIQVNQEFLSLDNKFLRTLICLFTTPEDVIGGFIDGTRKKYINAITYYAISLTLLGFQMFLLKQFFSEFLEPQFEAFKETFKVSGTGNNNPFANSADFFSNSQGIFFSVLMPFIAIGTWLIYLDKRKYNYTEHLVINLYITAQTIFVNFVVITIMAVFNVFDYLIASIIITPPLILYGAYIFKRLYNLSYINSLIRYIGAYIIYTIVFSIIMVIILVIAVIYLFATGKLNI</sequence>
<evidence type="ECO:0000256" key="1">
    <source>
        <dbReference type="SAM" id="Phobius"/>
    </source>
</evidence>
<keyword evidence="1" id="KW-1133">Transmembrane helix</keyword>
<gene>
    <name evidence="2" type="ORF">KCG49_04305</name>
</gene>
<evidence type="ECO:0000313" key="2">
    <source>
        <dbReference type="EMBL" id="MBV7268416.1"/>
    </source>
</evidence>